<proteinExistence type="predicted"/>
<dbReference type="EMBL" id="NSJD01000002">
    <property type="protein sequence ID" value="PAT41222.1"/>
    <property type="molecule type" value="Genomic_DNA"/>
</dbReference>
<dbReference type="Proteomes" id="UP000218644">
    <property type="component" value="Unassembled WGS sequence"/>
</dbReference>
<dbReference type="RefSeq" id="WP_095556296.1">
    <property type="nucleotide sequence ID" value="NZ_NSJD01000002.1"/>
</dbReference>
<gene>
    <name evidence="1" type="ORF">CK623_02995</name>
</gene>
<evidence type="ECO:0008006" key="3">
    <source>
        <dbReference type="Google" id="ProtNLM"/>
    </source>
</evidence>
<evidence type="ECO:0000313" key="1">
    <source>
        <dbReference type="EMBL" id="PAT41222.1"/>
    </source>
</evidence>
<dbReference type="AlphaFoldDB" id="A0A2A2AU64"/>
<dbReference type="InterPro" id="IPR025528">
    <property type="entry name" value="BrnA_antitoxin"/>
</dbReference>
<evidence type="ECO:0000313" key="2">
    <source>
        <dbReference type="Proteomes" id="UP000218644"/>
    </source>
</evidence>
<accession>A0A2A2AU64</accession>
<sequence>MNPKHIDVEAVAKVIEADAGQALPGLRESLEQARRGEFAAIHTPQAIAARRGGRPKAEVTKEAVKIRLDPDVLAVLRATGKGWQTRVNQILRERFAL</sequence>
<name>A0A2A2AU64_9BURK</name>
<reference evidence="1 2" key="1">
    <citation type="submission" date="2017-08" db="EMBL/GenBank/DDBJ databases">
        <title>WGS of Clinical strains of the CDC Group NO-1 linked to zoonotic infections in humans.</title>
        <authorList>
            <person name="Bernier A.-M."/>
            <person name="Bernard K."/>
        </authorList>
    </citation>
    <scope>NUCLEOTIDE SEQUENCE [LARGE SCALE GENOMIC DNA]</scope>
    <source>
        <strain evidence="1 2">NML79-0751</strain>
    </source>
</reference>
<organism evidence="1 2">
    <name type="scientific">Vandammella animalimorsus</name>
    <dbReference type="NCBI Taxonomy" id="2029117"/>
    <lineage>
        <taxon>Bacteria</taxon>
        <taxon>Pseudomonadati</taxon>
        <taxon>Pseudomonadota</taxon>
        <taxon>Betaproteobacteria</taxon>
        <taxon>Burkholderiales</taxon>
        <taxon>Comamonadaceae</taxon>
        <taxon>Vandammella</taxon>
    </lineage>
</organism>
<protein>
    <recommendedName>
        <fullName evidence="3">BrnA antitoxin of type II toxin-antitoxin system</fullName>
    </recommendedName>
</protein>
<dbReference type="Pfam" id="PF14384">
    <property type="entry name" value="BrnA_antitoxin"/>
    <property type="match status" value="1"/>
</dbReference>
<comment type="caution">
    <text evidence="1">The sequence shown here is derived from an EMBL/GenBank/DDBJ whole genome shotgun (WGS) entry which is preliminary data.</text>
</comment>